<accession>A0A0F9TD24</accession>
<gene>
    <name evidence="1" type="ORF">LCGC14_0341870</name>
</gene>
<protein>
    <submittedName>
        <fullName evidence="1">Uncharacterized protein</fullName>
    </submittedName>
</protein>
<reference evidence="1" key="1">
    <citation type="journal article" date="2015" name="Nature">
        <title>Complex archaea that bridge the gap between prokaryotes and eukaryotes.</title>
        <authorList>
            <person name="Spang A."/>
            <person name="Saw J.H."/>
            <person name="Jorgensen S.L."/>
            <person name="Zaremba-Niedzwiedzka K."/>
            <person name="Martijn J."/>
            <person name="Lind A.E."/>
            <person name="van Eijk R."/>
            <person name="Schleper C."/>
            <person name="Guy L."/>
            <person name="Ettema T.J."/>
        </authorList>
    </citation>
    <scope>NUCLEOTIDE SEQUENCE</scope>
</reference>
<comment type="caution">
    <text evidence="1">The sequence shown here is derived from an EMBL/GenBank/DDBJ whole genome shotgun (WGS) entry which is preliminary data.</text>
</comment>
<organism evidence="1">
    <name type="scientific">marine sediment metagenome</name>
    <dbReference type="NCBI Taxonomy" id="412755"/>
    <lineage>
        <taxon>unclassified sequences</taxon>
        <taxon>metagenomes</taxon>
        <taxon>ecological metagenomes</taxon>
    </lineage>
</organism>
<name>A0A0F9TD24_9ZZZZ</name>
<dbReference type="EMBL" id="LAZR01000251">
    <property type="protein sequence ID" value="KKN79170.1"/>
    <property type="molecule type" value="Genomic_DNA"/>
</dbReference>
<proteinExistence type="predicted"/>
<sequence>MRNEKINVLTVNEVNIASVLRMPYLAPTPGILSIGSDGLVVVSGASGSEVTAAAVLADNAIVRGDGGVRGIQDSLPTISDTGDLIIPDGGELQLGTGLDGRIYSLNDDLIIKNQTQDKDIIFNVNDGSVDTTLMTLNASDINVGIGKAPEVNYALDVFTNFKRAGSTVAIKAEVDYENDADVTAQSYGIISLVRYRGTASSTESKGQRAMDSSMFSYNTGTTNRIAGYRLDLRNLGPGTVTNATGLFIENYTNTGGGTIDNAQGLLIENHNVATNNYAARLELNTGGNNAWNVYASGTAPNYFKGNVGVNVVDPDVALEVLGSTGVKISFNATDNTTIVTDTNGYLTITPSGSRVIVAGDIEIGSADGFYYGDPVTDTSWREIRSGTKLSFQRRESSAWVEKGFFDTASFHSDAFHAEADAGIAGSYCWHPGTTPEANPDGPRLWIDGSGDLYLLEQNASPTTRVQNKIVRTDANGKVSFGISSPSSALHIKAGTPGAVGSHPAGQVIIQNPADDVTANVAITAYESDVSGDPDQQLWYLGSSTGSNSDITFLNRRDAALTLGTNDNVRITILGNGNVGIGTVPDNTFHVYSTSANVIKAERSSSTVDTVLRVLELHRRTTGTAASGIGAEMAFRVEDGGGGLETVAVIQGILTDVSETSEEGTLCFEVVSDSELIEALRIQGVSGGSAKIMANCSINAKDGFATELWDVAGSNFETAVVNTEYYSSNQHGGIYGTIYRQYFNTVLTSTNPRLDTGSRVTKMVDFVLHTKYTGNDRGLAHGNMTAYGSSDDHAYIMLSGASGGGNLSFSLTGYSIITGWVDYTK</sequence>
<evidence type="ECO:0000313" key="1">
    <source>
        <dbReference type="EMBL" id="KKN79170.1"/>
    </source>
</evidence>
<dbReference type="AlphaFoldDB" id="A0A0F9TD24"/>